<feature type="repeat" description="PPR" evidence="3">
    <location>
        <begin position="279"/>
        <end position="309"/>
    </location>
</feature>
<dbReference type="Pfam" id="PF20431">
    <property type="entry name" value="E_motif"/>
    <property type="match status" value="1"/>
</dbReference>
<dbReference type="Pfam" id="PF01535">
    <property type="entry name" value="PPR"/>
    <property type="match status" value="4"/>
</dbReference>
<keyword evidence="2" id="KW-0677">Repeat</keyword>
<dbReference type="PANTHER" id="PTHR47926">
    <property type="entry name" value="PENTATRICOPEPTIDE REPEAT-CONTAINING PROTEIN"/>
    <property type="match status" value="1"/>
</dbReference>
<sequence length="620" mass="70118">MIRRQVQHTNVLITPRDHLQPTQVLIPPRNHQQIPEFNLQLKEQECLSSLKRCKNMEEFKQAHAQILKWGLFWNSFCASNLVATCALSVWGSMAYACSIFCQICEPGTFQFNTMMRGHVKDMNYEEAVLVYADMLERGIEPDNFTFPALLKAGALLRALDEGMQIHGQILKLGLHDDLYVQNSLINLYGKCKKIELSYVVFETMDQKSVSSWSAIIAANASSGLWSKCLTLFGDMISEGFGEPEESILVNVVCACAHLGALQLGKCAHGSLLRNISSLNVIVQTSLINMYAKCGAIQEAVSLFKKMPDKNQLSYSAAISGLAMHGQGREALKLFSDMLREGLEPDAVIYVGVLSACSHCGLVDEGLQFFEQMKSEYGVEPTIQHYGCMVDLLGRAGLLIEAYDLIKNMPMKPNDVVWRSLLSACKVHQNLEIGETAANELLQSNSKNPGDYLLLSYMYARTGRWEDVSQVRTELADKGISQAPGFSSVEVQRKIYRFFSQDVKWPHHDGISDMIHQMEWQLKFEGYVPDTSQVLLNVQEDEKRQRLRGHSQKLAIAFALLNTSRGSPIRVTRNLRMCSDCHTYTKYISLIYEREITVRDRNRFHHFRDGTCSCNDFWLLT</sequence>
<name>A0A059C3C1_EUCGR</name>
<dbReference type="Gene3D" id="1.25.40.10">
    <property type="entry name" value="Tetratricopeptide repeat domain"/>
    <property type="match status" value="4"/>
</dbReference>
<dbReference type="FunFam" id="1.25.40.10:FF:000470">
    <property type="entry name" value="Pentatricopeptide repeat-containing protein At5g66520"/>
    <property type="match status" value="1"/>
</dbReference>
<dbReference type="InterPro" id="IPR002885">
    <property type="entry name" value="PPR_rpt"/>
</dbReference>
<dbReference type="NCBIfam" id="TIGR00756">
    <property type="entry name" value="PPR"/>
    <property type="match status" value="3"/>
</dbReference>
<dbReference type="eggNOG" id="KOG4197">
    <property type="taxonomic scope" value="Eukaryota"/>
</dbReference>
<dbReference type="FunFam" id="1.25.40.10:FF:000184">
    <property type="entry name" value="Pentatricopeptide repeat-containing protein, chloroplastic"/>
    <property type="match status" value="1"/>
</dbReference>
<dbReference type="GO" id="GO:0003723">
    <property type="term" value="F:RNA binding"/>
    <property type="evidence" value="ECO:0007669"/>
    <property type="project" value="InterPro"/>
</dbReference>
<dbReference type="Pfam" id="PF13041">
    <property type="entry name" value="PPR_2"/>
    <property type="match status" value="2"/>
</dbReference>
<evidence type="ECO:0000256" key="3">
    <source>
        <dbReference type="PROSITE-ProRule" id="PRU00708"/>
    </source>
</evidence>
<gene>
    <name evidence="5" type="ORF">EUGRSUZ_E01311</name>
</gene>
<dbReference type="InParanoid" id="A0A059C3C1"/>
<organism evidence="5">
    <name type="scientific">Eucalyptus grandis</name>
    <name type="common">Flooded gum</name>
    <dbReference type="NCBI Taxonomy" id="71139"/>
    <lineage>
        <taxon>Eukaryota</taxon>
        <taxon>Viridiplantae</taxon>
        <taxon>Streptophyta</taxon>
        <taxon>Embryophyta</taxon>
        <taxon>Tracheophyta</taxon>
        <taxon>Spermatophyta</taxon>
        <taxon>Magnoliopsida</taxon>
        <taxon>eudicotyledons</taxon>
        <taxon>Gunneridae</taxon>
        <taxon>Pentapetalae</taxon>
        <taxon>rosids</taxon>
        <taxon>malvids</taxon>
        <taxon>Myrtales</taxon>
        <taxon>Myrtaceae</taxon>
        <taxon>Myrtoideae</taxon>
        <taxon>Eucalypteae</taxon>
        <taxon>Eucalyptus</taxon>
    </lineage>
</organism>
<dbReference type="Pfam" id="PF14432">
    <property type="entry name" value="DYW_deaminase"/>
    <property type="match status" value="1"/>
</dbReference>
<proteinExistence type="inferred from homology"/>
<reference evidence="5" key="1">
    <citation type="submission" date="2013-07" db="EMBL/GenBank/DDBJ databases">
        <title>The genome of Eucalyptus grandis.</title>
        <authorList>
            <person name="Schmutz J."/>
            <person name="Hayes R."/>
            <person name="Myburg A."/>
            <person name="Tuskan G."/>
            <person name="Grattapaglia D."/>
            <person name="Rokhsar D.S."/>
        </authorList>
    </citation>
    <scope>NUCLEOTIDE SEQUENCE</scope>
    <source>
        <tissue evidence="5">Leaf extractions</tissue>
    </source>
</reference>
<dbReference type="EMBL" id="KK198757">
    <property type="protein sequence ID" value="KCW72857.1"/>
    <property type="molecule type" value="Genomic_DNA"/>
</dbReference>
<evidence type="ECO:0000313" key="5">
    <source>
        <dbReference type="EMBL" id="KCW72857.1"/>
    </source>
</evidence>
<evidence type="ECO:0000256" key="1">
    <source>
        <dbReference type="ARBA" id="ARBA00006643"/>
    </source>
</evidence>
<feature type="repeat" description="PPR" evidence="3">
    <location>
        <begin position="310"/>
        <end position="344"/>
    </location>
</feature>
<comment type="similarity">
    <text evidence="1">Belongs to the PPR family. PCMP-H subfamily.</text>
</comment>
<dbReference type="GO" id="GO:0009451">
    <property type="term" value="P:RNA modification"/>
    <property type="evidence" value="ECO:0007669"/>
    <property type="project" value="InterPro"/>
</dbReference>
<dbReference type="OMA" id="IHCALLR"/>
<dbReference type="PANTHER" id="PTHR47926:SF400">
    <property type="entry name" value="PENTACOTRIPEPTIDE-REPEAT REGION OF PRORP DOMAIN-CONTAINING PROTEIN"/>
    <property type="match status" value="1"/>
</dbReference>
<evidence type="ECO:0000259" key="4">
    <source>
        <dbReference type="Pfam" id="PF14432"/>
    </source>
</evidence>
<dbReference type="Gramene" id="KCW72857">
    <property type="protein sequence ID" value="KCW72857"/>
    <property type="gene ID" value="EUGRSUZ_E01311"/>
</dbReference>
<feature type="repeat" description="PPR" evidence="3">
    <location>
        <begin position="345"/>
        <end position="375"/>
    </location>
</feature>
<protein>
    <recommendedName>
        <fullName evidence="4">DYW domain-containing protein</fullName>
    </recommendedName>
</protein>
<accession>A0A059C3C1</accession>
<dbReference type="PROSITE" id="PS51375">
    <property type="entry name" value="PPR"/>
    <property type="match status" value="4"/>
</dbReference>
<dbReference type="InterPro" id="IPR011990">
    <property type="entry name" value="TPR-like_helical_dom_sf"/>
</dbReference>
<dbReference type="InterPro" id="IPR046848">
    <property type="entry name" value="E_motif"/>
</dbReference>
<dbReference type="AlphaFoldDB" id="A0A059C3C1"/>
<dbReference type="InterPro" id="IPR032867">
    <property type="entry name" value="DYW_dom"/>
</dbReference>
<dbReference type="InterPro" id="IPR046960">
    <property type="entry name" value="PPR_At4g14850-like_plant"/>
</dbReference>
<dbReference type="FunCoup" id="A0A059C3C1">
    <property type="interactions" value="342"/>
</dbReference>
<evidence type="ECO:0000256" key="2">
    <source>
        <dbReference type="ARBA" id="ARBA00022737"/>
    </source>
</evidence>
<dbReference type="GO" id="GO:0008270">
    <property type="term" value="F:zinc ion binding"/>
    <property type="evidence" value="ECO:0007669"/>
    <property type="project" value="InterPro"/>
</dbReference>
<feature type="repeat" description="PPR" evidence="3">
    <location>
        <begin position="107"/>
        <end position="141"/>
    </location>
</feature>
<feature type="domain" description="DYW" evidence="4">
    <location>
        <begin position="525"/>
        <end position="617"/>
    </location>
</feature>